<dbReference type="GO" id="GO:0007020">
    <property type="term" value="P:microtubule nucleation"/>
    <property type="evidence" value="ECO:0007669"/>
    <property type="project" value="InterPro"/>
</dbReference>
<dbReference type="PANTHER" id="PTHR19302">
    <property type="entry name" value="GAMMA TUBULIN COMPLEX PROTEIN"/>
    <property type="match status" value="1"/>
</dbReference>
<protein>
    <recommendedName>
        <fullName evidence="6">Gamma-tubulin complex component</fullName>
    </recommendedName>
</protein>
<dbReference type="InterPro" id="IPR042241">
    <property type="entry name" value="GCP_C_sf"/>
</dbReference>
<comment type="caution">
    <text evidence="9">The sequence shown here is derived from an EMBL/GenBank/DDBJ whole genome shotgun (WGS) entry which is preliminary data.</text>
</comment>
<organism evidence="9 10">
    <name type="scientific">Gryllus longicercus</name>
    <dbReference type="NCBI Taxonomy" id="2509291"/>
    <lineage>
        <taxon>Eukaryota</taxon>
        <taxon>Metazoa</taxon>
        <taxon>Ecdysozoa</taxon>
        <taxon>Arthropoda</taxon>
        <taxon>Hexapoda</taxon>
        <taxon>Insecta</taxon>
        <taxon>Pterygota</taxon>
        <taxon>Neoptera</taxon>
        <taxon>Polyneoptera</taxon>
        <taxon>Orthoptera</taxon>
        <taxon>Ensifera</taxon>
        <taxon>Gryllidea</taxon>
        <taxon>Grylloidea</taxon>
        <taxon>Gryllidae</taxon>
        <taxon>Gryllinae</taxon>
        <taxon>Gryllus</taxon>
    </lineage>
</organism>
<keyword evidence="10" id="KW-1185">Reference proteome</keyword>
<dbReference type="Gene3D" id="1.20.120.1900">
    <property type="entry name" value="Gamma-tubulin complex, C-terminal domain"/>
    <property type="match status" value="1"/>
</dbReference>
<dbReference type="AlphaFoldDB" id="A0AAN9V5H5"/>
<dbReference type="GO" id="GO:0043015">
    <property type="term" value="F:gamma-tubulin binding"/>
    <property type="evidence" value="ECO:0007669"/>
    <property type="project" value="InterPro"/>
</dbReference>
<evidence type="ECO:0000259" key="7">
    <source>
        <dbReference type="Pfam" id="PF04130"/>
    </source>
</evidence>
<dbReference type="GO" id="GO:0051225">
    <property type="term" value="P:spindle assembly"/>
    <property type="evidence" value="ECO:0007669"/>
    <property type="project" value="TreeGrafter"/>
</dbReference>
<accession>A0AAN9V5H5</accession>
<evidence type="ECO:0000256" key="6">
    <source>
        <dbReference type="RuleBase" id="RU363050"/>
    </source>
</evidence>
<proteinExistence type="inferred from homology"/>
<dbReference type="GO" id="GO:0000278">
    <property type="term" value="P:mitotic cell cycle"/>
    <property type="evidence" value="ECO:0007669"/>
    <property type="project" value="TreeGrafter"/>
</dbReference>
<dbReference type="Proteomes" id="UP001378592">
    <property type="component" value="Unassembled WGS sequence"/>
</dbReference>
<dbReference type="InterPro" id="IPR041470">
    <property type="entry name" value="GCP_N"/>
</dbReference>
<dbReference type="InterPro" id="IPR040457">
    <property type="entry name" value="GCP_C"/>
</dbReference>
<evidence type="ECO:0000256" key="4">
    <source>
        <dbReference type="ARBA" id="ARBA00022701"/>
    </source>
</evidence>
<feature type="domain" description="Gamma tubulin complex component protein N-terminal" evidence="8">
    <location>
        <begin position="2"/>
        <end position="335"/>
    </location>
</feature>
<evidence type="ECO:0000259" key="8">
    <source>
        <dbReference type="Pfam" id="PF17681"/>
    </source>
</evidence>
<dbReference type="GO" id="GO:0031122">
    <property type="term" value="P:cytoplasmic microtubule organization"/>
    <property type="evidence" value="ECO:0007669"/>
    <property type="project" value="TreeGrafter"/>
</dbReference>
<comment type="subcellular location">
    <subcellularLocation>
        <location evidence="1 6">Cytoplasm</location>
        <location evidence="1 6">Cytoskeleton</location>
        <location evidence="1 6">Microtubule organizing center</location>
    </subcellularLocation>
</comment>
<dbReference type="InterPro" id="IPR007259">
    <property type="entry name" value="GCP"/>
</dbReference>
<dbReference type="GO" id="GO:0005874">
    <property type="term" value="C:microtubule"/>
    <property type="evidence" value="ECO:0007669"/>
    <property type="project" value="UniProtKB-KW"/>
</dbReference>
<dbReference type="Pfam" id="PF17681">
    <property type="entry name" value="GCP_N_terminal"/>
    <property type="match status" value="1"/>
</dbReference>
<dbReference type="GO" id="GO:0000930">
    <property type="term" value="C:gamma-tubulin complex"/>
    <property type="evidence" value="ECO:0007669"/>
    <property type="project" value="TreeGrafter"/>
</dbReference>
<dbReference type="GO" id="GO:0051011">
    <property type="term" value="F:microtubule minus-end binding"/>
    <property type="evidence" value="ECO:0007669"/>
    <property type="project" value="TreeGrafter"/>
</dbReference>
<feature type="domain" description="Gamma tubulin complex component C-terminal" evidence="7">
    <location>
        <begin position="338"/>
        <end position="656"/>
    </location>
</feature>
<sequence length="663" mass="76672">MLHEAVFALGGYPGVLSSEDEEKKDIFIKHLHPCERVLLDRITRVAADYLSLKKFIDKNICAVNAKDSFDTSEAPCGIGGYILAFCKALYNVLQPYREDVVSLEKEILNDPFLPLSHVTYRAEKHALFLNVLNRMVNQLSLEGLHGCQVLGFLRRHLPSSEIKDAVGHILYNCHVFFYKQLTSWLLYGHLMDKHKEFFIEHRKDLSIGNSVSLVKSNCGSYATEVNGDNKVMYPAFCDYRINFSMLPPYIPASVAYKILFTGQTILMFGNSVGDRKFSESQKRNISIWGSKEEEFLHKLQELQNLPTFDLNKFETTMNEIRACVTEHLWHVAVEKAELFQQLQLMKDFFLLGRGELFLMFIREVRPHLTRNASAQEVNQAFQIAARKVLWADESALDKFHFVLHKREQSLPGERADKSEITSWDHISLQYKVSWPLHLLFTDETLECYNMLFKFLLRVKRVQADLHNMWLEHNIKACKTVGGNVFQFSVWQLCTGLTFLIDNLQYYLQADVLESQYILMQNTIQNSQDFEKVQQAHAVFQSNILSQTFLRISSTQNGHVSDGTQSVVPSNTTCRTEVNQVHRRLDQILSLSENLCECMQKWSSPLNEEELVELLKMDEEFTSHVRFLMQLLFCLRSEPCGAHLSQLLLRLDFNRWFSHSTSSS</sequence>
<gene>
    <name evidence="9" type="ORF">R5R35_009205</name>
</gene>
<keyword evidence="3 6" id="KW-0963">Cytoplasm</keyword>
<evidence type="ECO:0000313" key="10">
    <source>
        <dbReference type="Proteomes" id="UP001378592"/>
    </source>
</evidence>
<comment type="similarity">
    <text evidence="2 6">Belongs to the TUBGCP family.</text>
</comment>
<reference evidence="9 10" key="1">
    <citation type="submission" date="2024-03" db="EMBL/GenBank/DDBJ databases">
        <title>The genome assembly and annotation of the cricket Gryllus longicercus Weissman &amp; Gray.</title>
        <authorList>
            <person name="Szrajer S."/>
            <person name="Gray D."/>
            <person name="Ylla G."/>
        </authorList>
    </citation>
    <scope>NUCLEOTIDE SEQUENCE [LARGE SCALE GENOMIC DNA]</scope>
    <source>
        <strain evidence="9">DAG 2021-001</strain>
        <tissue evidence="9">Whole body minus gut</tissue>
    </source>
</reference>
<name>A0AAN9V5H5_9ORTH</name>
<dbReference type="PANTHER" id="PTHR19302:SF27">
    <property type="entry name" value="GAMMA-TUBULIN COMPLEX COMPONENT 4"/>
    <property type="match status" value="1"/>
</dbReference>
<dbReference type="GO" id="GO:0000922">
    <property type="term" value="C:spindle pole"/>
    <property type="evidence" value="ECO:0007669"/>
    <property type="project" value="InterPro"/>
</dbReference>
<dbReference type="EMBL" id="JAZDUA010000678">
    <property type="protein sequence ID" value="KAK7789993.1"/>
    <property type="molecule type" value="Genomic_DNA"/>
</dbReference>
<dbReference type="Pfam" id="PF04130">
    <property type="entry name" value="GCP_C_terminal"/>
    <property type="match status" value="1"/>
</dbReference>
<keyword evidence="5 6" id="KW-0206">Cytoskeleton</keyword>
<evidence type="ECO:0000256" key="2">
    <source>
        <dbReference type="ARBA" id="ARBA00010337"/>
    </source>
</evidence>
<evidence type="ECO:0000256" key="1">
    <source>
        <dbReference type="ARBA" id="ARBA00004267"/>
    </source>
</evidence>
<keyword evidence="4 6" id="KW-0493">Microtubule</keyword>
<evidence type="ECO:0000256" key="3">
    <source>
        <dbReference type="ARBA" id="ARBA00022490"/>
    </source>
</evidence>
<evidence type="ECO:0000313" key="9">
    <source>
        <dbReference type="EMBL" id="KAK7789993.1"/>
    </source>
</evidence>
<dbReference type="GO" id="GO:0051321">
    <property type="term" value="P:meiotic cell cycle"/>
    <property type="evidence" value="ECO:0007669"/>
    <property type="project" value="TreeGrafter"/>
</dbReference>
<evidence type="ECO:0000256" key="5">
    <source>
        <dbReference type="ARBA" id="ARBA00023212"/>
    </source>
</evidence>